<name>A0A1T4P016_9BACT</name>
<protein>
    <submittedName>
        <fullName evidence="1">Uncharacterized protein</fullName>
    </submittedName>
</protein>
<evidence type="ECO:0000313" key="2">
    <source>
        <dbReference type="Proteomes" id="UP000190888"/>
    </source>
</evidence>
<keyword evidence="2" id="KW-1185">Reference proteome</keyword>
<gene>
    <name evidence="1" type="ORF">SAMN04488132_10573</name>
</gene>
<reference evidence="1 2" key="1">
    <citation type="submission" date="2017-02" db="EMBL/GenBank/DDBJ databases">
        <authorList>
            <person name="Peterson S.W."/>
        </authorList>
    </citation>
    <scope>NUCLEOTIDE SEQUENCE [LARGE SCALE GENOMIC DNA]</scope>
    <source>
        <strain evidence="1 2">DSM 22335</strain>
    </source>
</reference>
<evidence type="ECO:0000313" key="1">
    <source>
        <dbReference type="EMBL" id="SJZ84769.1"/>
    </source>
</evidence>
<dbReference type="AlphaFoldDB" id="A0A1T4P016"/>
<dbReference type="RefSeq" id="WP_078831407.1">
    <property type="nucleotide sequence ID" value="NZ_FUWH01000005.1"/>
</dbReference>
<dbReference type="STRING" id="413434.SAMN04488132_10573"/>
<proteinExistence type="predicted"/>
<dbReference type="EMBL" id="FUWH01000005">
    <property type="protein sequence ID" value="SJZ84769.1"/>
    <property type="molecule type" value="Genomic_DNA"/>
</dbReference>
<organism evidence="1 2">
    <name type="scientific">Sediminibacterium ginsengisoli</name>
    <dbReference type="NCBI Taxonomy" id="413434"/>
    <lineage>
        <taxon>Bacteria</taxon>
        <taxon>Pseudomonadati</taxon>
        <taxon>Bacteroidota</taxon>
        <taxon>Chitinophagia</taxon>
        <taxon>Chitinophagales</taxon>
        <taxon>Chitinophagaceae</taxon>
        <taxon>Sediminibacterium</taxon>
    </lineage>
</organism>
<dbReference type="Proteomes" id="UP000190888">
    <property type="component" value="Unassembled WGS sequence"/>
</dbReference>
<accession>A0A1T4P016</accession>
<dbReference type="OrthoDB" id="9829977at2"/>
<sequence>MEKDLITKFHDLHSKSISVVKKYENLPEKDIRLKHIEILSGQIATALISLKIGYRFTETNKEEFEFMFNNDRTQIENYIHTFKQTMIESILDTALFQTELVFRILYSTLEGGKPGDEGNIQKIISVLYEDTQNNWQKEEARVMVLFWTMRNTVHTGGIYSKNPNGYTITYKGKEYKFEFMKAFGFLENSHIIDLLSDFLDSLDYLFNSDKIKNLNNIDHPSYYALGYQ</sequence>